<dbReference type="EMBL" id="QRBI01000151">
    <property type="protein sequence ID" value="RMB99011.1"/>
    <property type="molecule type" value="Genomic_DNA"/>
</dbReference>
<evidence type="ECO:0000313" key="2">
    <source>
        <dbReference type="Proteomes" id="UP000269221"/>
    </source>
</evidence>
<proteinExistence type="predicted"/>
<name>A0A3M0JDI0_HIRRU</name>
<comment type="caution">
    <text evidence="1">The sequence shown here is derived from an EMBL/GenBank/DDBJ whole genome shotgun (WGS) entry which is preliminary data.</text>
</comment>
<reference evidence="1 2" key="1">
    <citation type="submission" date="2018-07" db="EMBL/GenBank/DDBJ databases">
        <title>A high quality draft genome assembly of the barn swallow (H. rustica rustica).</title>
        <authorList>
            <person name="Formenti G."/>
            <person name="Chiara M."/>
            <person name="Poveda L."/>
            <person name="Francoijs K.-J."/>
            <person name="Bonisoli-Alquati A."/>
            <person name="Canova L."/>
            <person name="Gianfranceschi L."/>
            <person name="Horner D.S."/>
            <person name="Saino N."/>
        </authorList>
    </citation>
    <scope>NUCLEOTIDE SEQUENCE [LARGE SCALE GENOMIC DNA]</scope>
    <source>
        <strain evidence="1">Chelidonia</strain>
        <tissue evidence="1">Blood</tissue>
    </source>
</reference>
<keyword evidence="2" id="KW-1185">Reference proteome</keyword>
<dbReference type="Proteomes" id="UP000269221">
    <property type="component" value="Unassembled WGS sequence"/>
</dbReference>
<gene>
    <name evidence="1" type="ORF">DUI87_24557</name>
</gene>
<accession>A0A3M0JDI0</accession>
<evidence type="ECO:0000313" key="1">
    <source>
        <dbReference type="EMBL" id="RMB99011.1"/>
    </source>
</evidence>
<protein>
    <submittedName>
        <fullName evidence="1">Uncharacterized protein</fullName>
    </submittedName>
</protein>
<sequence>MQVLFGEEFGYDLKSQVEKSTRRVSGKPMQFASLLTNWQPQIGHHFHPPPLLFTEIPGSQPRVHMDHKTLFRHLQPWELSVITCSMVQVETQSDFAQGTSQGSNLPYKPQAQRYSLPLSNLSGPCWGLDPWSSFYHDTNTSHSESTQQCHLACVGSASEGPCQLLMGFSSISLVSLSSSSSLSPFREDYAALPS</sequence>
<organism evidence="1 2">
    <name type="scientific">Hirundo rustica rustica</name>
    <dbReference type="NCBI Taxonomy" id="333673"/>
    <lineage>
        <taxon>Eukaryota</taxon>
        <taxon>Metazoa</taxon>
        <taxon>Chordata</taxon>
        <taxon>Craniata</taxon>
        <taxon>Vertebrata</taxon>
        <taxon>Euteleostomi</taxon>
        <taxon>Archelosauria</taxon>
        <taxon>Archosauria</taxon>
        <taxon>Dinosauria</taxon>
        <taxon>Saurischia</taxon>
        <taxon>Theropoda</taxon>
        <taxon>Coelurosauria</taxon>
        <taxon>Aves</taxon>
        <taxon>Neognathae</taxon>
        <taxon>Neoaves</taxon>
        <taxon>Telluraves</taxon>
        <taxon>Australaves</taxon>
        <taxon>Passeriformes</taxon>
        <taxon>Sylvioidea</taxon>
        <taxon>Hirundinidae</taxon>
        <taxon>Hirundo</taxon>
    </lineage>
</organism>
<dbReference type="AlphaFoldDB" id="A0A3M0JDI0"/>